<evidence type="ECO:0000313" key="9">
    <source>
        <dbReference type="Proteomes" id="UP000316545"/>
    </source>
</evidence>
<evidence type="ECO:0000256" key="2">
    <source>
        <dbReference type="ARBA" id="ARBA00022908"/>
    </source>
</evidence>
<comment type="caution">
    <text evidence="8">The sequence shown here is derived from an EMBL/GenBank/DDBJ whole genome shotgun (WGS) entry which is preliminary data.</text>
</comment>
<name>A0A560FVH6_9PROT</name>
<dbReference type="PANTHER" id="PTHR30349">
    <property type="entry name" value="PHAGE INTEGRASE-RELATED"/>
    <property type="match status" value="1"/>
</dbReference>
<keyword evidence="4" id="KW-0233">DNA recombination</keyword>
<organism evidence="8 9">
    <name type="scientific">Nitrospirillum amazonense</name>
    <dbReference type="NCBI Taxonomy" id="28077"/>
    <lineage>
        <taxon>Bacteria</taxon>
        <taxon>Pseudomonadati</taxon>
        <taxon>Pseudomonadota</taxon>
        <taxon>Alphaproteobacteria</taxon>
        <taxon>Rhodospirillales</taxon>
        <taxon>Azospirillaceae</taxon>
        <taxon>Nitrospirillum</taxon>
    </lineage>
</organism>
<dbReference type="InterPro" id="IPR010998">
    <property type="entry name" value="Integrase_recombinase_N"/>
</dbReference>
<comment type="similarity">
    <text evidence="1">Belongs to the 'phage' integrase family.</text>
</comment>
<dbReference type="PROSITE" id="PS51900">
    <property type="entry name" value="CB"/>
    <property type="match status" value="1"/>
</dbReference>
<dbReference type="Proteomes" id="UP000316545">
    <property type="component" value="Unassembled WGS sequence"/>
</dbReference>
<sequence>MIAATVLGKPISELTDEEIFQVTPEQVQGLPTQDQARFLDALDLAGQRTVLEARRLEVEAQEQSVQTQRLANAMCGLETVRRATQLARRQHTVLSQIKDIAADRSRAASVADVEAAMRAEFMAIFREGMAEMRELKAAISISTSAAQQAVLQPEAGVASAAANVPWDAYLEAFFRDKPDLGEATQASYSQAFRAFGGLFPDKLLSEITKADIKQFCDHLRDRPIKRAGRETMARDSIVKLLGHLRGYLAWTVSAGHLPTGNPADGVQPRAENRQERMDRDKRRAFSATELTKLFDSPLFTGFLSTSKRAQPGTLHYRDEPFWFFALAALTGARTEEIAELPAQFAKLGDVECFDLRHASKTAAGPRLIPVLPDLWRMGLRQWAADQQRRGRGMVQGPEASDDWSKWSNRYLVNIGLKAPGLVTYSLRHSFRQALRAAGLHEELADKVFGHEGKSVGAGYGRDLAPAEAKLVVERVKFPVPLDHLFIPRSDY</sequence>
<dbReference type="Gene3D" id="1.10.150.130">
    <property type="match status" value="1"/>
</dbReference>
<dbReference type="GO" id="GO:0003677">
    <property type="term" value="F:DNA binding"/>
    <property type="evidence" value="ECO:0007669"/>
    <property type="project" value="UniProtKB-UniRule"/>
</dbReference>
<dbReference type="InterPro" id="IPR044068">
    <property type="entry name" value="CB"/>
</dbReference>
<dbReference type="EMBL" id="VITO01000009">
    <property type="protein sequence ID" value="TWB25637.1"/>
    <property type="molecule type" value="Genomic_DNA"/>
</dbReference>
<evidence type="ECO:0000256" key="1">
    <source>
        <dbReference type="ARBA" id="ARBA00008857"/>
    </source>
</evidence>
<dbReference type="PANTHER" id="PTHR30349:SF41">
    <property type="entry name" value="INTEGRASE_RECOMBINASE PROTEIN MJ0367-RELATED"/>
    <property type="match status" value="1"/>
</dbReference>
<dbReference type="InterPro" id="IPR050090">
    <property type="entry name" value="Tyrosine_recombinase_XerCD"/>
</dbReference>
<evidence type="ECO:0000256" key="6">
    <source>
        <dbReference type="SAM" id="MobiDB-lite"/>
    </source>
</evidence>
<reference evidence="8 9" key="1">
    <citation type="submission" date="2019-06" db="EMBL/GenBank/DDBJ databases">
        <title>Genomic Encyclopedia of Type Strains, Phase IV (KMG-V): Genome sequencing to study the core and pangenomes of soil and plant-associated prokaryotes.</title>
        <authorList>
            <person name="Whitman W."/>
        </authorList>
    </citation>
    <scope>NUCLEOTIDE SEQUENCE [LARGE SCALE GENOMIC DNA]</scope>
    <source>
        <strain evidence="8 9">BR 11865</strain>
    </source>
</reference>
<dbReference type="AlphaFoldDB" id="A0A560FVH6"/>
<dbReference type="Gene3D" id="1.10.443.10">
    <property type="entry name" value="Intergrase catalytic core"/>
    <property type="match status" value="1"/>
</dbReference>
<evidence type="ECO:0000256" key="5">
    <source>
        <dbReference type="PROSITE-ProRule" id="PRU01248"/>
    </source>
</evidence>
<evidence type="ECO:0000256" key="3">
    <source>
        <dbReference type="ARBA" id="ARBA00023125"/>
    </source>
</evidence>
<gene>
    <name evidence="8" type="ORF">FBZ88_10934</name>
</gene>
<evidence type="ECO:0000259" key="7">
    <source>
        <dbReference type="PROSITE" id="PS51900"/>
    </source>
</evidence>
<evidence type="ECO:0000256" key="4">
    <source>
        <dbReference type="ARBA" id="ARBA00023172"/>
    </source>
</evidence>
<keyword evidence="3 5" id="KW-0238">DNA-binding</keyword>
<accession>A0A560FVH6</accession>
<keyword evidence="9" id="KW-1185">Reference proteome</keyword>
<dbReference type="InterPro" id="IPR011010">
    <property type="entry name" value="DNA_brk_join_enz"/>
</dbReference>
<proteinExistence type="inferred from homology"/>
<keyword evidence="2" id="KW-0229">DNA integration</keyword>
<dbReference type="GO" id="GO:0006310">
    <property type="term" value="P:DNA recombination"/>
    <property type="evidence" value="ECO:0007669"/>
    <property type="project" value="UniProtKB-KW"/>
</dbReference>
<dbReference type="InterPro" id="IPR013762">
    <property type="entry name" value="Integrase-like_cat_sf"/>
</dbReference>
<dbReference type="SUPFAM" id="SSF56349">
    <property type="entry name" value="DNA breaking-rejoining enzymes"/>
    <property type="match status" value="1"/>
</dbReference>
<evidence type="ECO:0000313" key="8">
    <source>
        <dbReference type="EMBL" id="TWB25637.1"/>
    </source>
</evidence>
<protein>
    <recommendedName>
        <fullName evidence="7">Core-binding (CB) domain-containing protein</fullName>
    </recommendedName>
</protein>
<feature type="domain" description="Core-binding (CB)" evidence="7">
    <location>
        <begin position="157"/>
        <end position="252"/>
    </location>
</feature>
<feature type="region of interest" description="Disordered" evidence="6">
    <location>
        <begin position="259"/>
        <end position="281"/>
    </location>
</feature>
<dbReference type="GO" id="GO:0015074">
    <property type="term" value="P:DNA integration"/>
    <property type="evidence" value="ECO:0007669"/>
    <property type="project" value="UniProtKB-KW"/>
</dbReference>
<dbReference type="RefSeq" id="WP_145617857.1">
    <property type="nucleotide sequence ID" value="NZ_VITO01000009.1"/>
</dbReference>
<feature type="compositionally biased region" description="Basic and acidic residues" evidence="6">
    <location>
        <begin position="270"/>
        <end position="281"/>
    </location>
</feature>